<gene>
    <name evidence="2" type="ORF">NIG5292_02109</name>
</gene>
<organism evidence="2 3">
    <name type="scientific">Nereida ignava</name>
    <dbReference type="NCBI Taxonomy" id="282199"/>
    <lineage>
        <taxon>Bacteria</taxon>
        <taxon>Pseudomonadati</taxon>
        <taxon>Pseudomonadota</taxon>
        <taxon>Alphaproteobacteria</taxon>
        <taxon>Rhodobacterales</taxon>
        <taxon>Roseobacteraceae</taxon>
        <taxon>Nereida</taxon>
    </lineage>
</organism>
<evidence type="ECO:0000256" key="1">
    <source>
        <dbReference type="SAM" id="Phobius"/>
    </source>
</evidence>
<dbReference type="Proteomes" id="UP000048949">
    <property type="component" value="Unassembled WGS sequence"/>
</dbReference>
<dbReference type="EMBL" id="CVQV01000011">
    <property type="protein sequence ID" value="CRK76052.1"/>
    <property type="molecule type" value="Genomic_DNA"/>
</dbReference>
<feature type="transmembrane region" description="Helical" evidence="1">
    <location>
        <begin position="20"/>
        <end position="41"/>
    </location>
</feature>
<keyword evidence="1" id="KW-0812">Transmembrane</keyword>
<keyword evidence="3" id="KW-1185">Reference proteome</keyword>
<accession>A0A0U1NMY2</accession>
<evidence type="ECO:0000313" key="2">
    <source>
        <dbReference type="EMBL" id="CRK76052.1"/>
    </source>
</evidence>
<dbReference type="AlphaFoldDB" id="A0A0U1NMY2"/>
<keyword evidence="1" id="KW-0472">Membrane</keyword>
<sequence>MERLAQKLWANADTRSKGAVDWIVLTTGATFLAVGILASLIGASADFARDTVIETDTSFTQPI</sequence>
<protein>
    <submittedName>
        <fullName evidence="2">Uncharacterized protein</fullName>
    </submittedName>
</protein>
<evidence type="ECO:0000313" key="3">
    <source>
        <dbReference type="Proteomes" id="UP000048949"/>
    </source>
</evidence>
<dbReference type="RefSeq" id="WP_048599464.1">
    <property type="nucleotide sequence ID" value="NZ_CBFHGK010000007.1"/>
</dbReference>
<keyword evidence="1" id="KW-1133">Transmembrane helix</keyword>
<proteinExistence type="predicted"/>
<name>A0A0U1NMY2_9RHOB</name>
<reference evidence="2 3" key="1">
    <citation type="submission" date="2015-04" db="EMBL/GenBank/DDBJ databases">
        <authorList>
            <person name="Syromyatnikov M.Y."/>
            <person name="Popov V.N."/>
        </authorList>
    </citation>
    <scope>NUCLEOTIDE SEQUENCE [LARGE SCALE GENOMIC DNA]</scope>
    <source>
        <strain evidence="2 3">CECT 5292</strain>
    </source>
</reference>